<keyword evidence="6" id="KW-1185">Reference proteome</keyword>
<proteinExistence type="predicted"/>
<dbReference type="InterPro" id="IPR036390">
    <property type="entry name" value="WH_DNA-bd_sf"/>
</dbReference>
<name>A0A6I1MXF1_9CLOT</name>
<dbReference type="OrthoDB" id="6462103at2"/>
<accession>A0A6I1MXF1</accession>
<evidence type="ECO:0000256" key="3">
    <source>
        <dbReference type="ARBA" id="ARBA00023163"/>
    </source>
</evidence>
<protein>
    <submittedName>
        <fullName evidence="5">MarR family transcriptional regulator</fullName>
    </submittedName>
</protein>
<organism evidence="5 6">
    <name type="scientific">Clostridium tarantellae</name>
    <dbReference type="NCBI Taxonomy" id="39493"/>
    <lineage>
        <taxon>Bacteria</taxon>
        <taxon>Bacillati</taxon>
        <taxon>Bacillota</taxon>
        <taxon>Clostridia</taxon>
        <taxon>Eubacteriales</taxon>
        <taxon>Clostridiaceae</taxon>
        <taxon>Clostridium</taxon>
    </lineage>
</organism>
<dbReference type="PROSITE" id="PS50995">
    <property type="entry name" value="HTH_MARR_2"/>
    <property type="match status" value="1"/>
</dbReference>
<keyword evidence="2" id="KW-0238">DNA-binding</keyword>
<dbReference type="Proteomes" id="UP000430345">
    <property type="component" value="Unassembled WGS sequence"/>
</dbReference>
<dbReference type="EMBL" id="WHJC01000330">
    <property type="protein sequence ID" value="MPQ44829.1"/>
    <property type="molecule type" value="Genomic_DNA"/>
</dbReference>
<dbReference type="InterPro" id="IPR000835">
    <property type="entry name" value="HTH_MarR-typ"/>
</dbReference>
<sequence>MIKINQNVNCECLGKYISMLYRQGRVFLSKEFNTLGIGSGQYLFLLQLYRKDGVTQEELSESLLIDKGTTARAISKLEEEGFVNKVKDENDKRSNKIYLTEKAKENKQNVFDILNRWENVLIKDLTDEEKDIVKKVLRKIVQSI</sequence>
<evidence type="ECO:0000256" key="2">
    <source>
        <dbReference type="ARBA" id="ARBA00023125"/>
    </source>
</evidence>
<dbReference type="InterPro" id="IPR036388">
    <property type="entry name" value="WH-like_DNA-bd_sf"/>
</dbReference>
<gene>
    <name evidence="5" type="ORF">GBZ86_13900</name>
</gene>
<dbReference type="Pfam" id="PF01047">
    <property type="entry name" value="MarR"/>
    <property type="match status" value="1"/>
</dbReference>
<reference evidence="5 6" key="1">
    <citation type="submission" date="2019-10" db="EMBL/GenBank/DDBJ databases">
        <title>The Genome Sequence of Clostridium tarantellae Isolated from Fish Brain.</title>
        <authorList>
            <person name="Bano L."/>
            <person name="Kiel M."/>
            <person name="Sales G."/>
            <person name="Doxey A.C."/>
            <person name="Mansfield M.J."/>
            <person name="Schiavone M."/>
            <person name="Rossetto O."/>
            <person name="Pirazzini M."/>
            <person name="Dobrindt U."/>
            <person name="Montecucco C."/>
        </authorList>
    </citation>
    <scope>NUCLEOTIDE SEQUENCE [LARGE SCALE GENOMIC DNA]</scope>
    <source>
        <strain evidence="5 6">DSM 3997</strain>
    </source>
</reference>
<feature type="domain" description="HTH marR-type" evidence="4">
    <location>
        <begin position="1"/>
        <end position="142"/>
    </location>
</feature>
<keyword evidence="3" id="KW-0804">Transcription</keyword>
<keyword evidence="1" id="KW-0805">Transcription regulation</keyword>
<dbReference type="RefSeq" id="WP_152891638.1">
    <property type="nucleotide sequence ID" value="NZ_WHJC01000330.1"/>
</dbReference>
<evidence type="ECO:0000256" key="1">
    <source>
        <dbReference type="ARBA" id="ARBA00023015"/>
    </source>
</evidence>
<dbReference type="GO" id="GO:0003700">
    <property type="term" value="F:DNA-binding transcription factor activity"/>
    <property type="evidence" value="ECO:0007669"/>
    <property type="project" value="InterPro"/>
</dbReference>
<evidence type="ECO:0000259" key="4">
    <source>
        <dbReference type="PROSITE" id="PS50995"/>
    </source>
</evidence>
<dbReference type="SMART" id="SM00347">
    <property type="entry name" value="HTH_MARR"/>
    <property type="match status" value="1"/>
</dbReference>
<dbReference type="InterPro" id="IPR023187">
    <property type="entry name" value="Tscrpt_reg_MarR-type_CS"/>
</dbReference>
<dbReference type="PROSITE" id="PS01117">
    <property type="entry name" value="HTH_MARR_1"/>
    <property type="match status" value="1"/>
</dbReference>
<dbReference type="PANTHER" id="PTHR42756:SF2">
    <property type="entry name" value="MARR FAMILY REGULATORY PROTEIN"/>
    <property type="match status" value="1"/>
</dbReference>
<evidence type="ECO:0000313" key="5">
    <source>
        <dbReference type="EMBL" id="MPQ44829.1"/>
    </source>
</evidence>
<dbReference type="PRINTS" id="PR00598">
    <property type="entry name" value="HTHMARR"/>
</dbReference>
<evidence type="ECO:0000313" key="6">
    <source>
        <dbReference type="Proteomes" id="UP000430345"/>
    </source>
</evidence>
<dbReference type="GO" id="GO:0003677">
    <property type="term" value="F:DNA binding"/>
    <property type="evidence" value="ECO:0007669"/>
    <property type="project" value="UniProtKB-KW"/>
</dbReference>
<dbReference type="PANTHER" id="PTHR42756">
    <property type="entry name" value="TRANSCRIPTIONAL REGULATOR, MARR"/>
    <property type="match status" value="1"/>
</dbReference>
<comment type="caution">
    <text evidence="5">The sequence shown here is derived from an EMBL/GenBank/DDBJ whole genome shotgun (WGS) entry which is preliminary data.</text>
</comment>
<dbReference type="AlphaFoldDB" id="A0A6I1MXF1"/>
<dbReference type="Gene3D" id="1.10.10.10">
    <property type="entry name" value="Winged helix-like DNA-binding domain superfamily/Winged helix DNA-binding domain"/>
    <property type="match status" value="1"/>
</dbReference>
<dbReference type="SUPFAM" id="SSF46785">
    <property type="entry name" value="Winged helix' DNA-binding domain"/>
    <property type="match status" value="1"/>
</dbReference>